<dbReference type="SMART" id="SM00267">
    <property type="entry name" value="GGDEF"/>
    <property type="match status" value="1"/>
</dbReference>
<dbReference type="EMBL" id="CP046415">
    <property type="protein sequence ID" value="QGT77613.1"/>
    <property type="molecule type" value="Genomic_DNA"/>
</dbReference>
<dbReference type="PROSITE" id="PS50887">
    <property type="entry name" value="GGDEF"/>
    <property type="match status" value="1"/>
</dbReference>
<dbReference type="NCBIfam" id="TIGR00254">
    <property type="entry name" value="GGDEF"/>
    <property type="match status" value="1"/>
</dbReference>
<dbReference type="InterPro" id="IPR029787">
    <property type="entry name" value="Nucleotide_cyclase"/>
</dbReference>
<dbReference type="SUPFAM" id="SSF55073">
    <property type="entry name" value="Nucleotide cyclase"/>
    <property type="match status" value="1"/>
</dbReference>
<dbReference type="InterPro" id="IPR050469">
    <property type="entry name" value="Diguanylate_Cyclase"/>
</dbReference>
<dbReference type="GO" id="GO:0052621">
    <property type="term" value="F:diguanylate cyclase activity"/>
    <property type="evidence" value="ECO:0007669"/>
    <property type="project" value="UniProtKB-EC"/>
</dbReference>
<proteinExistence type="predicted"/>
<dbReference type="GO" id="GO:0043709">
    <property type="term" value="P:cell adhesion involved in single-species biofilm formation"/>
    <property type="evidence" value="ECO:0007669"/>
    <property type="project" value="TreeGrafter"/>
</dbReference>
<name>A0A6I6D176_9GAMM</name>
<keyword evidence="6" id="KW-1185">Reference proteome</keyword>
<dbReference type="InterPro" id="IPR000160">
    <property type="entry name" value="GGDEF_dom"/>
</dbReference>
<dbReference type="EC" id="2.7.7.65" evidence="1"/>
<dbReference type="PANTHER" id="PTHR45138">
    <property type="entry name" value="REGULATORY COMPONENTS OF SENSORY TRANSDUCTION SYSTEM"/>
    <property type="match status" value="1"/>
</dbReference>
<accession>A0A6I6D176</accession>
<evidence type="ECO:0000259" key="4">
    <source>
        <dbReference type="PROSITE" id="PS50887"/>
    </source>
</evidence>
<evidence type="ECO:0000256" key="1">
    <source>
        <dbReference type="ARBA" id="ARBA00012528"/>
    </source>
</evidence>
<organism evidence="5 6">
    <name type="scientific">Guyparkeria halophila</name>
    <dbReference type="NCBI Taxonomy" id="47960"/>
    <lineage>
        <taxon>Bacteria</taxon>
        <taxon>Pseudomonadati</taxon>
        <taxon>Pseudomonadota</taxon>
        <taxon>Gammaproteobacteria</taxon>
        <taxon>Chromatiales</taxon>
        <taxon>Thioalkalibacteraceae</taxon>
        <taxon>Guyparkeria</taxon>
    </lineage>
</organism>
<dbReference type="GO" id="GO:1902201">
    <property type="term" value="P:negative regulation of bacterial-type flagellum-dependent cell motility"/>
    <property type="evidence" value="ECO:0007669"/>
    <property type="project" value="TreeGrafter"/>
</dbReference>
<evidence type="ECO:0000313" key="6">
    <source>
        <dbReference type="Proteomes" id="UP000427716"/>
    </source>
</evidence>
<gene>
    <name evidence="5" type="ORF">GM160_01205</name>
</gene>
<dbReference type="InterPro" id="IPR043128">
    <property type="entry name" value="Rev_trsase/Diguanyl_cyclase"/>
</dbReference>
<dbReference type="Gene3D" id="3.30.70.270">
    <property type="match status" value="1"/>
</dbReference>
<dbReference type="AlphaFoldDB" id="A0A6I6D176"/>
<comment type="catalytic activity">
    <reaction evidence="2">
        <text>2 GTP = 3',3'-c-di-GMP + 2 diphosphate</text>
        <dbReference type="Rhea" id="RHEA:24898"/>
        <dbReference type="ChEBI" id="CHEBI:33019"/>
        <dbReference type="ChEBI" id="CHEBI:37565"/>
        <dbReference type="ChEBI" id="CHEBI:58805"/>
        <dbReference type="EC" id="2.7.7.65"/>
    </reaction>
</comment>
<feature type="region of interest" description="Disordered" evidence="3">
    <location>
        <begin position="32"/>
        <end position="51"/>
    </location>
</feature>
<evidence type="ECO:0000256" key="2">
    <source>
        <dbReference type="ARBA" id="ARBA00034247"/>
    </source>
</evidence>
<dbReference type="PANTHER" id="PTHR45138:SF9">
    <property type="entry name" value="DIGUANYLATE CYCLASE DGCM-RELATED"/>
    <property type="match status" value="1"/>
</dbReference>
<reference evidence="5 6" key="1">
    <citation type="submission" date="2019-11" db="EMBL/GenBank/DDBJ databases">
        <authorList>
            <person name="Zhang J."/>
            <person name="Sun C."/>
        </authorList>
    </citation>
    <scope>NUCLEOTIDE SEQUENCE [LARGE SCALE GENOMIC DNA]</scope>
    <source>
        <strain evidence="6">sp2</strain>
    </source>
</reference>
<dbReference type="Proteomes" id="UP000427716">
    <property type="component" value="Chromosome"/>
</dbReference>
<feature type="domain" description="GGDEF" evidence="4">
    <location>
        <begin position="117"/>
        <end position="228"/>
    </location>
</feature>
<sequence>MRPDSQGPPSSLSDPAPACCYCRIACRAAFPSSEKESSVSQRPSPNPSAHWLADIDSLDRDDLIERLRSLAAELDRVEGRERARAGQQVLIDDLTGLGNRRDFVRQLDTLFSQHRRNDLPVSLILLDIVQYINHHGPSAEDRVLRAFSDCLRETLRGMDMSFRIADHEFAVILPDTPVNGASAVADKLRLAAAYFLVEDAEASTTFDVSVGVDAFRVEDESADVLPPM</sequence>
<dbReference type="Pfam" id="PF00990">
    <property type="entry name" value="GGDEF"/>
    <property type="match status" value="1"/>
</dbReference>
<dbReference type="KEGG" id="ghl:GM160_01205"/>
<evidence type="ECO:0000256" key="3">
    <source>
        <dbReference type="SAM" id="MobiDB-lite"/>
    </source>
</evidence>
<dbReference type="GO" id="GO:0005886">
    <property type="term" value="C:plasma membrane"/>
    <property type="evidence" value="ECO:0007669"/>
    <property type="project" value="TreeGrafter"/>
</dbReference>
<dbReference type="CDD" id="cd01949">
    <property type="entry name" value="GGDEF"/>
    <property type="match status" value="1"/>
</dbReference>
<protein>
    <recommendedName>
        <fullName evidence="1">diguanylate cyclase</fullName>
        <ecNumber evidence="1">2.7.7.65</ecNumber>
    </recommendedName>
</protein>
<evidence type="ECO:0000313" key="5">
    <source>
        <dbReference type="EMBL" id="QGT77613.1"/>
    </source>
</evidence>